<evidence type="ECO:0000313" key="2">
    <source>
        <dbReference type="Proteomes" id="UP000199581"/>
    </source>
</evidence>
<proteinExistence type="predicted"/>
<organism evidence="1 2">
    <name type="scientific">Desulfomicrobium norvegicum (strain DSM 1741 / NCIMB 8310)</name>
    <name type="common">Desulfovibrio baculatus (strain Norway 4)</name>
    <name type="synonym">Desulfovibrio desulfuricans (strain Norway 4)</name>
    <dbReference type="NCBI Taxonomy" id="52561"/>
    <lineage>
        <taxon>Bacteria</taxon>
        <taxon>Pseudomonadati</taxon>
        <taxon>Thermodesulfobacteriota</taxon>
        <taxon>Desulfovibrionia</taxon>
        <taxon>Desulfovibrionales</taxon>
        <taxon>Desulfomicrobiaceae</taxon>
        <taxon>Desulfomicrobium</taxon>
    </lineage>
</organism>
<dbReference type="EMBL" id="FOTO01000013">
    <property type="protein sequence ID" value="SFM08298.1"/>
    <property type="molecule type" value="Genomic_DNA"/>
</dbReference>
<dbReference type="AlphaFoldDB" id="A0A8G2C5A1"/>
<reference evidence="1 2" key="1">
    <citation type="submission" date="2016-10" db="EMBL/GenBank/DDBJ databases">
        <authorList>
            <person name="Varghese N."/>
            <person name="Submissions S."/>
        </authorList>
    </citation>
    <scope>NUCLEOTIDE SEQUENCE [LARGE SCALE GENOMIC DNA]</scope>
    <source>
        <strain evidence="1 2">DSM 1741</strain>
    </source>
</reference>
<evidence type="ECO:0000313" key="1">
    <source>
        <dbReference type="EMBL" id="SFM08298.1"/>
    </source>
</evidence>
<gene>
    <name evidence="1" type="ORF">SAMN05421830_113117</name>
</gene>
<sequence>MLNERQYEALVAPREYLWWDVADKRRLSLESVVEGILTKGDIDDVKNLLIEIGIPEVRRIFEQQIRKERCNYRPPTINYFSLYFAHHA</sequence>
<dbReference type="Proteomes" id="UP000199581">
    <property type="component" value="Unassembled WGS sequence"/>
</dbReference>
<keyword evidence="2" id="KW-1185">Reference proteome</keyword>
<name>A0A8G2C5A1_DESNO</name>
<protein>
    <submittedName>
        <fullName evidence="1">Uncharacterized protein</fullName>
    </submittedName>
</protein>
<accession>A0A8G2C5A1</accession>
<comment type="caution">
    <text evidence="1">The sequence shown here is derived from an EMBL/GenBank/DDBJ whole genome shotgun (WGS) entry which is preliminary data.</text>
</comment>